<dbReference type="InterPro" id="IPR032675">
    <property type="entry name" value="LRR_dom_sf"/>
</dbReference>
<dbReference type="Proteomes" id="UP000198406">
    <property type="component" value="Unassembled WGS sequence"/>
</dbReference>
<dbReference type="EMBL" id="BDSP01000083">
    <property type="protein sequence ID" value="GAX14784.1"/>
    <property type="molecule type" value="Genomic_DNA"/>
</dbReference>
<dbReference type="SUPFAM" id="SSF52047">
    <property type="entry name" value="RNI-like"/>
    <property type="match status" value="1"/>
</dbReference>
<sequence>MSFEHQFNTVDICYHRDISDPETPLDISALTPEFIRMLLEVRPNRHIEIGFEGLCFSSEQSEALALYSFSLNLGHNTTVDGLAFINALRKRDQPLHSLSLRERPFDDVNWDRLLMHLAEGRTMLVRSFTLFHGCFVGPNDCPFLVKARVERLTVHSACFHDDGEALVEAVALGKCPPHLHLIGYQPEMFVRTVQSLSEETCMLKSFWISLSGPQHAYHLRHALRIALATNRSLEVLTIDNVVDVSDWVAIFAPLISNQTLCKLSLNHIEQTSPDAARAIVHLLESNRNLEISFSFSGSPRKQCRDAWEKTIENTQKLNRFLRNATPFVSNNGHQYREALFNEALARNRHDVRRMAILLSQNTDLLANVKPAIDSAPNKHIWYGSKMELARFYQTQRQTISRWMDAVQENVHIRADDFGHLLTDVLICHREQESAL</sequence>
<organism evidence="1 2">
    <name type="scientific">Fistulifera solaris</name>
    <name type="common">Oleaginous diatom</name>
    <dbReference type="NCBI Taxonomy" id="1519565"/>
    <lineage>
        <taxon>Eukaryota</taxon>
        <taxon>Sar</taxon>
        <taxon>Stramenopiles</taxon>
        <taxon>Ochrophyta</taxon>
        <taxon>Bacillariophyta</taxon>
        <taxon>Bacillariophyceae</taxon>
        <taxon>Bacillariophycidae</taxon>
        <taxon>Naviculales</taxon>
        <taxon>Naviculaceae</taxon>
        <taxon>Fistulifera</taxon>
    </lineage>
</organism>
<protein>
    <submittedName>
        <fullName evidence="1">Uncharacterized protein</fullName>
    </submittedName>
</protein>
<dbReference type="InParanoid" id="A0A1Z5JLB9"/>
<accession>A0A1Z5JLB9</accession>
<keyword evidence="2" id="KW-1185">Reference proteome</keyword>
<reference evidence="1 2" key="1">
    <citation type="journal article" date="2015" name="Plant Cell">
        <title>Oil accumulation by the oleaginous diatom Fistulifera solaris as revealed by the genome and transcriptome.</title>
        <authorList>
            <person name="Tanaka T."/>
            <person name="Maeda Y."/>
            <person name="Veluchamy A."/>
            <person name="Tanaka M."/>
            <person name="Abida H."/>
            <person name="Marechal E."/>
            <person name="Bowler C."/>
            <person name="Muto M."/>
            <person name="Sunaga Y."/>
            <person name="Tanaka M."/>
            <person name="Yoshino T."/>
            <person name="Taniguchi T."/>
            <person name="Fukuda Y."/>
            <person name="Nemoto M."/>
            <person name="Matsumoto M."/>
            <person name="Wong P.S."/>
            <person name="Aburatani S."/>
            <person name="Fujibuchi W."/>
        </authorList>
    </citation>
    <scope>NUCLEOTIDE SEQUENCE [LARGE SCALE GENOMIC DNA]</scope>
    <source>
        <strain evidence="1 2">JPCC DA0580</strain>
    </source>
</reference>
<evidence type="ECO:0000313" key="1">
    <source>
        <dbReference type="EMBL" id="GAX14784.1"/>
    </source>
</evidence>
<dbReference type="Gene3D" id="3.80.10.10">
    <property type="entry name" value="Ribonuclease Inhibitor"/>
    <property type="match status" value="1"/>
</dbReference>
<gene>
    <name evidence="1" type="ORF">FisN_25Lu033</name>
</gene>
<comment type="caution">
    <text evidence="1">The sequence shown here is derived from an EMBL/GenBank/DDBJ whole genome shotgun (WGS) entry which is preliminary data.</text>
</comment>
<evidence type="ECO:0000313" key="2">
    <source>
        <dbReference type="Proteomes" id="UP000198406"/>
    </source>
</evidence>
<proteinExistence type="predicted"/>
<name>A0A1Z5JLB9_FISSO</name>
<dbReference type="AlphaFoldDB" id="A0A1Z5JLB9"/>